<evidence type="ECO:0000256" key="4">
    <source>
        <dbReference type="ARBA" id="ARBA00047645"/>
    </source>
</evidence>
<dbReference type="SUPFAM" id="SSF54975">
    <property type="entry name" value="Acylphosphatase/BLUF domain-like"/>
    <property type="match status" value="1"/>
</dbReference>
<dbReference type="EC" id="3.6.1.7" evidence="2 5"/>
<evidence type="ECO:0000313" key="8">
    <source>
        <dbReference type="EMBL" id="OGC18648.1"/>
    </source>
</evidence>
<evidence type="ECO:0000256" key="3">
    <source>
        <dbReference type="ARBA" id="ARBA00015991"/>
    </source>
</evidence>
<proteinExistence type="inferred from homology"/>
<dbReference type="PANTHER" id="PTHR47268:SF4">
    <property type="entry name" value="ACYLPHOSPHATASE"/>
    <property type="match status" value="1"/>
</dbReference>
<dbReference type="Pfam" id="PF00708">
    <property type="entry name" value="Acylphosphatase"/>
    <property type="match status" value="1"/>
</dbReference>
<dbReference type="InterPro" id="IPR020456">
    <property type="entry name" value="Acylphosphatase"/>
</dbReference>
<evidence type="ECO:0000256" key="1">
    <source>
        <dbReference type="ARBA" id="ARBA00005614"/>
    </source>
</evidence>
<dbReference type="PROSITE" id="PS51160">
    <property type="entry name" value="ACYLPHOSPHATASE_3"/>
    <property type="match status" value="1"/>
</dbReference>
<keyword evidence="5" id="KW-0378">Hydrolase</keyword>
<dbReference type="InterPro" id="IPR036046">
    <property type="entry name" value="Acylphosphatase-like_dom_sf"/>
</dbReference>
<comment type="caution">
    <text evidence="8">The sequence shown here is derived from an EMBL/GenBank/DDBJ whole genome shotgun (WGS) entry which is preliminary data.</text>
</comment>
<sequence length="90" mass="10538">MKKQVQVYYSGRVQGVGFRFTAQDIAAKYLITGFVRNLPDRRVEVVAEGEESEIRFFLDRLYSEMRLHIDKFNVNWSEGSGNFSSFTIKY</sequence>
<dbReference type="InterPro" id="IPR001792">
    <property type="entry name" value="Acylphosphatase-like_dom"/>
</dbReference>
<dbReference type="Gene3D" id="3.30.70.100">
    <property type="match status" value="1"/>
</dbReference>
<name>A0A1F4SDY9_UNCSA</name>
<evidence type="ECO:0000256" key="2">
    <source>
        <dbReference type="ARBA" id="ARBA00012150"/>
    </source>
</evidence>
<feature type="domain" description="Acylphosphatase-like" evidence="7">
    <location>
        <begin position="4"/>
        <end position="90"/>
    </location>
</feature>
<organism evidence="8 9">
    <name type="scientific">candidate division WOR-1 bacterium RIFOXYB2_FULL_37_13</name>
    <dbReference type="NCBI Taxonomy" id="1802579"/>
    <lineage>
        <taxon>Bacteria</taxon>
        <taxon>Bacillati</taxon>
        <taxon>Saganbacteria</taxon>
    </lineage>
</organism>
<evidence type="ECO:0000256" key="5">
    <source>
        <dbReference type="PROSITE-ProRule" id="PRU00520"/>
    </source>
</evidence>
<dbReference type="EMBL" id="MEUB01000069">
    <property type="protein sequence ID" value="OGC18648.1"/>
    <property type="molecule type" value="Genomic_DNA"/>
</dbReference>
<evidence type="ECO:0000259" key="7">
    <source>
        <dbReference type="PROSITE" id="PS51160"/>
    </source>
</evidence>
<accession>A0A1F4SDY9</accession>
<evidence type="ECO:0000256" key="6">
    <source>
        <dbReference type="RuleBase" id="RU004168"/>
    </source>
</evidence>
<protein>
    <recommendedName>
        <fullName evidence="3 5">acylphosphatase</fullName>
        <ecNumber evidence="2 5">3.6.1.7</ecNumber>
    </recommendedName>
</protein>
<dbReference type="GO" id="GO:0003998">
    <property type="term" value="F:acylphosphatase activity"/>
    <property type="evidence" value="ECO:0007669"/>
    <property type="project" value="UniProtKB-EC"/>
</dbReference>
<dbReference type="Proteomes" id="UP000178417">
    <property type="component" value="Unassembled WGS sequence"/>
</dbReference>
<reference evidence="8 9" key="1">
    <citation type="journal article" date="2016" name="Nat. Commun.">
        <title>Thousands of microbial genomes shed light on interconnected biogeochemical processes in an aquifer system.</title>
        <authorList>
            <person name="Anantharaman K."/>
            <person name="Brown C.T."/>
            <person name="Hug L.A."/>
            <person name="Sharon I."/>
            <person name="Castelle C.J."/>
            <person name="Probst A.J."/>
            <person name="Thomas B.C."/>
            <person name="Singh A."/>
            <person name="Wilkins M.J."/>
            <person name="Karaoz U."/>
            <person name="Brodie E.L."/>
            <person name="Williams K.H."/>
            <person name="Hubbard S.S."/>
            <person name="Banfield J.F."/>
        </authorList>
    </citation>
    <scope>NUCLEOTIDE SEQUENCE [LARGE SCALE GENOMIC DNA]</scope>
</reference>
<comment type="similarity">
    <text evidence="1 6">Belongs to the acylphosphatase family.</text>
</comment>
<dbReference type="STRING" id="1802579.A2310_03385"/>
<dbReference type="PANTHER" id="PTHR47268">
    <property type="entry name" value="ACYLPHOSPHATASE"/>
    <property type="match status" value="1"/>
</dbReference>
<feature type="active site" evidence="5">
    <location>
        <position position="19"/>
    </location>
</feature>
<gene>
    <name evidence="8" type="ORF">A2310_03385</name>
</gene>
<dbReference type="AlphaFoldDB" id="A0A1F4SDY9"/>
<feature type="active site" evidence="5">
    <location>
        <position position="37"/>
    </location>
</feature>
<comment type="catalytic activity">
    <reaction evidence="4 5">
        <text>an acyl phosphate + H2O = a carboxylate + phosphate + H(+)</text>
        <dbReference type="Rhea" id="RHEA:14965"/>
        <dbReference type="ChEBI" id="CHEBI:15377"/>
        <dbReference type="ChEBI" id="CHEBI:15378"/>
        <dbReference type="ChEBI" id="CHEBI:29067"/>
        <dbReference type="ChEBI" id="CHEBI:43474"/>
        <dbReference type="ChEBI" id="CHEBI:59918"/>
        <dbReference type="EC" id="3.6.1.7"/>
    </reaction>
</comment>
<evidence type="ECO:0000313" key="9">
    <source>
        <dbReference type="Proteomes" id="UP000178417"/>
    </source>
</evidence>